<evidence type="ECO:0000313" key="2">
    <source>
        <dbReference type="Proteomes" id="UP000184356"/>
    </source>
</evidence>
<dbReference type="EMBL" id="KV878584">
    <property type="protein sequence ID" value="OJJ60642.1"/>
    <property type="molecule type" value="Genomic_DNA"/>
</dbReference>
<reference evidence="2" key="1">
    <citation type="journal article" date="2017" name="Genome Biol.">
        <title>Comparative genomics reveals high biological diversity and specific adaptations in the industrially and medically important fungal genus Aspergillus.</title>
        <authorList>
            <person name="de Vries R.P."/>
            <person name="Riley R."/>
            <person name="Wiebenga A."/>
            <person name="Aguilar-Osorio G."/>
            <person name="Amillis S."/>
            <person name="Uchima C.A."/>
            <person name="Anderluh G."/>
            <person name="Asadollahi M."/>
            <person name="Askin M."/>
            <person name="Barry K."/>
            <person name="Battaglia E."/>
            <person name="Bayram O."/>
            <person name="Benocci T."/>
            <person name="Braus-Stromeyer S.A."/>
            <person name="Caldana C."/>
            <person name="Canovas D."/>
            <person name="Cerqueira G.C."/>
            <person name="Chen F."/>
            <person name="Chen W."/>
            <person name="Choi C."/>
            <person name="Clum A."/>
            <person name="Dos Santos R.A."/>
            <person name="Damasio A.R."/>
            <person name="Diallinas G."/>
            <person name="Emri T."/>
            <person name="Fekete E."/>
            <person name="Flipphi M."/>
            <person name="Freyberg S."/>
            <person name="Gallo A."/>
            <person name="Gournas C."/>
            <person name="Habgood R."/>
            <person name="Hainaut M."/>
            <person name="Harispe M.L."/>
            <person name="Henrissat B."/>
            <person name="Hilden K.S."/>
            <person name="Hope R."/>
            <person name="Hossain A."/>
            <person name="Karabika E."/>
            <person name="Karaffa L."/>
            <person name="Karanyi Z."/>
            <person name="Krasevec N."/>
            <person name="Kuo A."/>
            <person name="Kusch H."/>
            <person name="LaButti K."/>
            <person name="Lagendijk E.L."/>
            <person name="Lapidus A."/>
            <person name="Levasseur A."/>
            <person name="Lindquist E."/>
            <person name="Lipzen A."/>
            <person name="Logrieco A.F."/>
            <person name="MacCabe A."/>
            <person name="Maekelae M.R."/>
            <person name="Malavazi I."/>
            <person name="Melin P."/>
            <person name="Meyer V."/>
            <person name="Mielnichuk N."/>
            <person name="Miskei M."/>
            <person name="Molnar A.P."/>
            <person name="Mule G."/>
            <person name="Ngan C.Y."/>
            <person name="Orejas M."/>
            <person name="Orosz E."/>
            <person name="Ouedraogo J.P."/>
            <person name="Overkamp K.M."/>
            <person name="Park H.-S."/>
            <person name="Perrone G."/>
            <person name="Piumi F."/>
            <person name="Punt P.J."/>
            <person name="Ram A.F."/>
            <person name="Ramon A."/>
            <person name="Rauscher S."/>
            <person name="Record E."/>
            <person name="Riano-Pachon D.M."/>
            <person name="Robert V."/>
            <person name="Roehrig J."/>
            <person name="Ruller R."/>
            <person name="Salamov A."/>
            <person name="Salih N.S."/>
            <person name="Samson R.A."/>
            <person name="Sandor E."/>
            <person name="Sanguinetti M."/>
            <person name="Schuetze T."/>
            <person name="Sepcic K."/>
            <person name="Shelest E."/>
            <person name="Sherlock G."/>
            <person name="Sophianopoulou V."/>
            <person name="Squina F.M."/>
            <person name="Sun H."/>
            <person name="Susca A."/>
            <person name="Todd R.B."/>
            <person name="Tsang A."/>
            <person name="Unkles S.E."/>
            <person name="van de Wiele N."/>
            <person name="van Rossen-Uffink D."/>
            <person name="Oliveira J.V."/>
            <person name="Vesth T.C."/>
            <person name="Visser J."/>
            <person name="Yu J.-H."/>
            <person name="Zhou M."/>
            <person name="Andersen M.R."/>
            <person name="Archer D.B."/>
            <person name="Baker S.E."/>
            <person name="Benoit I."/>
            <person name="Brakhage A.A."/>
            <person name="Braus G.H."/>
            <person name="Fischer R."/>
            <person name="Frisvad J.C."/>
            <person name="Goldman G.H."/>
            <person name="Houbraken J."/>
            <person name="Oakley B."/>
            <person name="Pocsi I."/>
            <person name="Scazzocchio C."/>
            <person name="Seiboth B."/>
            <person name="vanKuyk P.A."/>
            <person name="Wortman J."/>
            <person name="Dyer P.S."/>
            <person name="Grigoriev I.V."/>
        </authorList>
    </citation>
    <scope>NUCLEOTIDE SEQUENCE [LARGE SCALE GENOMIC DNA]</scope>
    <source>
        <strain evidence="2">CBS 593.65</strain>
    </source>
</reference>
<proteinExistence type="predicted"/>
<protein>
    <submittedName>
        <fullName evidence="1">Uncharacterized protein</fullName>
    </submittedName>
</protein>
<dbReference type="Proteomes" id="UP000184356">
    <property type="component" value="Unassembled WGS sequence"/>
</dbReference>
<dbReference type="RefSeq" id="XP_040704448.1">
    <property type="nucleotide sequence ID" value="XM_040846457.1"/>
</dbReference>
<gene>
    <name evidence="1" type="ORF">ASPSYDRAFT_42412</name>
</gene>
<organism evidence="1 2">
    <name type="scientific">Aspergillus sydowii CBS 593.65</name>
    <dbReference type="NCBI Taxonomy" id="1036612"/>
    <lineage>
        <taxon>Eukaryota</taxon>
        <taxon>Fungi</taxon>
        <taxon>Dikarya</taxon>
        <taxon>Ascomycota</taxon>
        <taxon>Pezizomycotina</taxon>
        <taxon>Eurotiomycetes</taxon>
        <taxon>Eurotiomycetidae</taxon>
        <taxon>Eurotiales</taxon>
        <taxon>Aspergillaceae</taxon>
        <taxon>Aspergillus</taxon>
        <taxon>Aspergillus subgen. Nidulantes</taxon>
    </lineage>
</organism>
<name>A0A1L9TMM0_9EURO</name>
<accession>A0A1L9TMM0</accession>
<keyword evidence="2" id="KW-1185">Reference proteome</keyword>
<dbReference type="GeneID" id="63762530"/>
<evidence type="ECO:0000313" key="1">
    <source>
        <dbReference type="EMBL" id="OJJ60642.1"/>
    </source>
</evidence>
<dbReference type="VEuPathDB" id="FungiDB:ASPSYDRAFT_42412"/>
<dbReference type="AlphaFoldDB" id="A0A1L9TMM0"/>
<sequence>MGYENPDPSREAAPRTEAAEAYMKQLEDSLQIDKTSLKAAHQERDELVAARDAAKVALEEAEAAFISARAAVAELRECITVLCLLCFFVVESSYNDDFICLFSRLETRSHRTTAGRLSRFLYVYCLLYRCQCTVARKMDNDIYNAEIMSCGGTIS</sequence>